<dbReference type="EMBL" id="MFUC01000006">
    <property type="protein sequence ID" value="OGI72421.1"/>
    <property type="molecule type" value="Genomic_DNA"/>
</dbReference>
<proteinExistence type="predicted"/>
<comment type="caution">
    <text evidence="1">The sequence shown here is derived from an EMBL/GenBank/DDBJ whole genome shotgun (WGS) entry which is preliminary data.</text>
</comment>
<dbReference type="Proteomes" id="UP000179686">
    <property type="component" value="Unassembled WGS sequence"/>
</dbReference>
<sequence length="161" mass="18315">MLYSQLRNKRALTMKTLTIDKKGAITRGIKCIATEPGGDQFVQLHTQTRPLQLARGYTYKKDQPEVIKDFIYDANCIDVGGSLFFTAQQSGERDLLLILLKRRAYKRMNGWVKTIYHPKNIAYTVILATEGSIIEIPIDPDEDASDDDEVVWKKIEIILPA</sequence>
<gene>
    <name evidence="1" type="ORF">A3J61_00390</name>
</gene>
<protein>
    <submittedName>
        <fullName evidence="1">Uncharacterized protein</fullName>
    </submittedName>
</protein>
<name>A0A1F6VRX2_9BACT</name>
<reference evidence="1 2" key="1">
    <citation type="journal article" date="2016" name="Nat. Commun.">
        <title>Thousands of microbial genomes shed light on interconnected biogeochemical processes in an aquifer system.</title>
        <authorList>
            <person name="Anantharaman K."/>
            <person name="Brown C.T."/>
            <person name="Hug L.A."/>
            <person name="Sharon I."/>
            <person name="Castelle C.J."/>
            <person name="Probst A.J."/>
            <person name="Thomas B.C."/>
            <person name="Singh A."/>
            <person name="Wilkins M.J."/>
            <person name="Karaoz U."/>
            <person name="Brodie E.L."/>
            <person name="Williams K.H."/>
            <person name="Hubbard S.S."/>
            <person name="Banfield J.F."/>
        </authorList>
    </citation>
    <scope>NUCLEOTIDE SEQUENCE [LARGE SCALE GENOMIC DNA]</scope>
</reference>
<accession>A0A1F6VRX2</accession>
<evidence type="ECO:0000313" key="2">
    <source>
        <dbReference type="Proteomes" id="UP000179686"/>
    </source>
</evidence>
<dbReference type="AlphaFoldDB" id="A0A1F6VRX2"/>
<evidence type="ECO:0000313" key="1">
    <source>
        <dbReference type="EMBL" id="OGI72421.1"/>
    </source>
</evidence>
<organism evidence="1 2">
    <name type="scientific">Candidatus Nomurabacteria bacterium RIFCSPHIGHO2_02_FULL_38_15</name>
    <dbReference type="NCBI Taxonomy" id="1801752"/>
    <lineage>
        <taxon>Bacteria</taxon>
        <taxon>Candidatus Nomuraibacteriota</taxon>
    </lineage>
</organism>